<proteinExistence type="inferred from homology"/>
<dbReference type="EMBL" id="LHPG02000006">
    <property type="protein sequence ID" value="PRW57710.1"/>
    <property type="molecule type" value="Genomic_DNA"/>
</dbReference>
<dbReference type="Gene3D" id="3.30.780.10">
    <property type="entry name" value="SUI1-like domain"/>
    <property type="match status" value="1"/>
</dbReference>
<dbReference type="InterPro" id="IPR005874">
    <property type="entry name" value="SUI1_euk"/>
</dbReference>
<sequence>MTDVDFGLPSNLAGGFDPFADEVAAPAAGEAKPSKAKAKEGEFAVHVRMQQRNGRKSLTTVQGLPEAFDYKKILKALKKEYCCNGTVIEDEELGKVLQLQGDQRKNVSAFLLDNQLCKKDQVKVHGF</sequence>
<comment type="caution">
    <text evidence="6">The sequence shown here is derived from an EMBL/GenBank/DDBJ whole genome shotgun (WGS) entry which is preliminary data.</text>
</comment>
<evidence type="ECO:0000256" key="4">
    <source>
        <dbReference type="ARBA" id="ARBA00022917"/>
    </source>
</evidence>
<dbReference type="PROSITE" id="PS50296">
    <property type="entry name" value="SUI1"/>
    <property type="match status" value="1"/>
</dbReference>
<dbReference type="STRING" id="3076.A0A2P6TUH0"/>
<accession>A0A2P6TUH0</accession>
<keyword evidence="7" id="KW-1185">Reference proteome</keyword>
<evidence type="ECO:0000313" key="7">
    <source>
        <dbReference type="Proteomes" id="UP000239899"/>
    </source>
</evidence>
<name>A0A2P6TUH0_CHLSO</name>
<dbReference type="NCBIfam" id="TIGR01160">
    <property type="entry name" value="SUI1_MOF2"/>
    <property type="match status" value="1"/>
</dbReference>
<dbReference type="GO" id="GO:0006417">
    <property type="term" value="P:regulation of translation"/>
    <property type="evidence" value="ECO:0007669"/>
    <property type="project" value="UniProtKB-KW"/>
</dbReference>
<evidence type="ECO:0000256" key="2">
    <source>
        <dbReference type="ARBA" id="ARBA00005422"/>
    </source>
</evidence>
<dbReference type="GO" id="GO:0003729">
    <property type="term" value="F:mRNA binding"/>
    <property type="evidence" value="ECO:0007669"/>
    <property type="project" value="UniProtKB-ARBA"/>
</dbReference>
<evidence type="ECO:0000259" key="5">
    <source>
        <dbReference type="PROSITE" id="PS50296"/>
    </source>
</evidence>
<dbReference type="PANTHER" id="PTHR10388">
    <property type="entry name" value="EUKARYOTIC TRANSLATION INITIATION FACTOR SUI1"/>
    <property type="match status" value="1"/>
</dbReference>
<comment type="similarity">
    <text evidence="2">Belongs to the SUI1 family.</text>
</comment>
<dbReference type="Pfam" id="PF01253">
    <property type="entry name" value="SUI1"/>
    <property type="match status" value="1"/>
</dbReference>
<dbReference type="AlphaFoldDB" id="A0A2P6TUH0"/>
<gene>
    <name evidence="6" type="ORF">C2E21_3722</name>
</gene>
<dbReference type="InterPro" id="IPR001950">
    <property type="entry name" value="SUI1"/>
</dbReference>
<keyword evidence="3" id="KW-0810">Translation regulation</keyword>
<evidence type="ECO:0000256" key="1">
    <source>
        <dbReference type="ARBA" id="ARBA00003130"/>
    </source>
</evidence>
<organism evidence="6 7">
    <name type="scientific">Chlorella sorokiniana</name>
    <name type="common">Freshwater green alga</name>
    <dbReference type="NCBI Taxonomy" id="3076"/>
    <lineage>
        <taxon>Eukaryota</taxon>
        <taxon>Viridiplantae</taxon>
        <taxon>Chlorophyta</taxon>
        <taxon>core chlorophytes</taxon>
        <taxon>Trebouxiophyceae</taxon>
        <taxon>Chlorellales</taxon>
        <taxon>Chlorellaceae</taxon>
        <taxon>Chlorella clade</taxon>
        <taxon>Chlorella</taxon>
    </lineage>
</organism>
<feature type="domain" description="SUI1" evidence="5">
    <location>
        <begin position="45"/>
        <end position="115"/>
    </location>
</feature>
<keyword evidence="4" id="KW-0648">Protein biosynthesis</keyword>
<protein>
    <submittedName>
        <fullName evidence="6">Translation factor SUI1-like protein 2</fullName>
    </submittedName>
</protein>
<dbReference type="OrthoDB" id="10248435at2759"/>
<evidence type="ECO:0000313" key="6">
    <source>
        <dbReference type="EMBL" id="PRW57710.1"/>
    </source>
</evidence>
<dbReference type="FunFam" id="3.30.780.10:FF:000001">
    <property type="entry name" value="Eukaryotic translation initiation factor SUI1"/>
    <property type="match status" value="1"/>
</dbReference>
<dbReference type="SUPFAM" id="SSF55159">
    <property type="entry name" value="eIF1-like"/>
    <property type="match status" value="1"/>
</dbReference>
<dbReference type="InterPro" id="IPR036877">
    <property type="entry name" value="SUI1_dom_sf"/>
</dbReference>
<reference evidence="6 7" key="1">
    <citation type="journal article" date="2018" name="Plant J.">
        <title>Genome sequences of Chlorella sorokiniana UTEX 1602 and Micractinium conductrix SAG 241.80: implications to maltose excretion by a green alga.</title>
        <authorList>
            <person name="Arriola M.B."/>
            <person name="Velmurugan N."/>
            <person name="Zhang Y."/>
            <person name="Plunkett M.H."/>
            <person name="Hondzo H."/>
            <person name="Barney B.M."/>
        </authorList>
    </citation>
    <scope>NUCLEOTIDE SEQUENCE [LARGE SCALE GENOMIC DNA]</scope>
    <source>
        <strain evidence="7">UTEX 1602</strain>
    </source>
</reference>
<comment type="function">
    <text evidence="1">Probably involved in translation.</text>
</comment>
<dbReference type="GO" id="GO:0003743">
    <property type="term" value="F:translation initiation factor activity"/>
    <property type="evidence" value="ECO:0007669"/>
    <property type="project" value="InterPro"/>
</dbReference>
<dbReference type="Proteomes" id="UP000239899">
    <property type="component" value="Unassembled WGS sequence"/>
</dbReference>
<evidence type="ECO:0000256" key="3">
    <source>
        <dbReference type="ARBA" id="ARBA00022845"/>
    </source>
</evidence>
<dbReference type="CDD" id="cd11566">
    <property type="entry name" value="eIF1_SUI1"/>
    <property type="match status" value="1"/>
</dbReference>